<name>A0A8S5MIC1_9CAUD</name>
<sequence length="67" mass="7480">MSEHIMSQFLKSASRAFSRHMKTFLFMGKIFTIEILDASRNLYVACSDLGAICSLSENAGKVEVYAL</sequence>
<reference evidence="1" key="1">
    <citation type="journal article" date="2021" name="Proc. Natl. Acad. Sci. U.S.A.">
        <title>A Catalog of Tens of Thousands of Viruses from Human Metagenomes Reveals Hidden Associations with Chronic Diseases.</title>
        <authorList>
            <person name="Tisza M.J."/>
            <person name="Buck C.B."/>
        </authorList>
    </citation>
    <scope>NUCLEOTIDE SEQUENCE</scope>
    <source>
        <strain evidence="1">CtAvK3</strain>
    </source>
</reference>
<evidence type="ECO:0000313" key="1">
    <source>
        <dbReference type="EMBL" id="DAD81952.1"/>
    </source>
</evidence>
<organism evidence="1">
    <name type="scientific">Siphoviridae sp. ctAvK3</name>
    <dbReference type="NCBI Taxonomy" id="2826184"/>
    <lineage>
        <taxon>Viruses</taxon>
        <taxon>Duplodnaviria</taxon>
        <taxon>Heunggongvirae</taxon>
        <taxon>Uroviricota</taxon>
        <taxon>Caudoviricetes</taxon>
    </lineage>
</organism>
<accession>A0A8S5MIC1</accession>
<dbReference type="EMBL" id="BK014910">
    <property type="protein sequence ID" value="DAD81952.1"/>
    <property type="molecule type" value="Genomic_DNA"/>
</dbReference>
<protein>
    <submittedName>
        <fullName evidence="1">ATPase</fullName>
    </submittedName>
</protein>
<proteinExistence type="predicted"/>